<dbReference type="Pfam" id="PF00561">
    <property type="entry name" value="Abhydrolase_1"/>
    <property type="match status" value="1"/>
</dbReference>
<dbReference type="AlphaFoldDB" id="A0A9W9CW26"/>
<protein>
    <recommendedName>
        <fullName evidence="1">AB hydrolase-1 domain-containing protein</fullName>
    </recommendedName>
</protein>
<dbReference type="EMBL" id="JAPEVB010000003">
    <property type="protein sequence ID" value="KAJ4391097.1"/>
    <property type="molecule type" value="Genomic_DNA"/>
</dbReference>
<evidence type="ECO:0000313" key="3">
    <source>
        <dbReference type="Proteomes" id="UP001140453"/>
    </source>
</evidence>
<gene>
    <name evidence="2" type="ORF">N0V93_004712</name>
</gene>
<comment type="caution">
    <text evidence="2">The sequence shown here is derived from an EMBL/GenBank/DDBJ whole genome shotgun (WGS) entry which is preliminary data.</text>
</comment>
<proteinExistence type="predicted"/>
<sequence length="318" mass="34600">MAQELTLPDGRKLEYRITGSSDGFPLIYIHGTPGSYFVGSDVEAACARKGVKLITLNRAGYGGSSRQRGRTVVDIVPDLEALLQHLGLKECAVGGRSGGGEFEFLEQPSSPNFRFQTKRFATGPHTLAAAARLPGCRVALCVCCVGPYQAEGLDFFAGFGEDNVQEFQAALAGEEEVAKFTNKERPGLLAADPAGLVKQLASLLPEVDRKVVLESESVGEDFVQSFRESLKNGVDGWVDDDLAFTRPWGFEFDEIKVPVIVYHGDQDMMAPFAHGKWVVEHLPKEQVRPYLLQGEGHISIAHNYLDAMLDEVLAAAGQ</sequence>
<dbReference type="Gene3D" id="3.40.50.1820">
    <property type="entry name" value="alpha/beta hydrolase"/>
    <property type="match status" value="1"/>
</dbReference>
<dbReference type="InterPro" id="IPR000073">
    <property type="entry name" value="AB_hydrolase_1"/>
</dbReference>
<dbReference type="Proteomes" id="UP001140453">
    <property type="component" value="Unassembled WGS sequence"/>
</dbReference>
<name>A0A9W9CW26_9PEZI</name>
<dbReference type="OrthoDB" id="294702at2759"/>
<accession>A0A9W9CW26</accession>
<feature type="domain" description="AB hydrolase-1" evidence="1">
    <location>
        <begin position="25"/>
        <end position="100"/>
    </location>
</feature>
<dbReference type="SUPFAM" id="SSF53474">
    <property type="entry name" value="alpha/beta-Hydrolases"/>
    <property type="match status" value="1"/>
</dbReference>
<keyword evidence="3" id="KW-1185">Reference proteome</keyword>
<evidence type="ECO:0000313" key="2">
    <source>
        <dbReference type="EMBL" id="KAJ4391097.1"/>
    </source>
</evidence>
<reference evidence="2" key="1">
    <citation type="submission" date="2022-10" db="EMBL/GenBank/DDBJ databases">
        <title>Tapping the CABI collections for fungal endophytes: first genome assemblies for Collariella, Neodidymelliopsis, Ascochyta clinopodiicola, Didymella pomorum, Didymosphaeria variabile, Neocosmospora piperis and Neocucurbitaria cava.</title>
        <authorList>
            <person name="Hill R."/>
        </authorList>
    </citation>
    <scope>NUCLEOTIDE SEQUENCE</scope>
    <source>
        <strain evidence="2">IMI 355082</strain>
    </source>
</reference>
<dbReference type="InterPro" id="IPR029058">
    <property type="entry name" value="AB_hydrolase_fold"/>
</dbReference>
<dbReference type="PANTHER" id="PTHR43433:SF10">
    <property type="entry name" value="AB HYDROLASE-1 DOMAIN-CONTAINING PROTEIN"/>
    <property type="match status" value="1"/>
</dbReference>
<organism evidence="2 3">
    <name type="scientific">Gnomoniopsis smithogilvyi</name>
    <dbReference type="NCBI Taxonomy" id="1191159"/>
    <lineage>
        <taxon>Eukaryota</taxon>
        <taxon>Fungi</taxon>
        <taxon>Dikarya</taxon>
        <taxon>Ascomycota</taxon>
        <taxon>Pezizomycotina</taxon>
        <taxon>Sordariomycetes</taxon>
        <taxon>Sordariomycetidae</taxon>
        <taxon>Diaporthales</taxon>
        <taxon>Gnomoniaceae</taxon>
        <taxon>Gnomoniopsis</taxon>
    </lineage>
</organism>
<dbReference type="InterPro" id="IPR050471">
    <property type="entry name" value="AB_hydrolase"/>
</dbReference>
<dbReference type="PANTHER" id="PTHR43433">
    <property type="entry name" value="HYDROLASE, ALPHA/BETA FOLD FAMILY PROTEIN"/>
    <property type="match status" value="1"/>
</dbReference>
<evidence type="ECO:0000259" key="1">
    <source>
        <dbReference type="Pfam" id="PF00561"/>
    </source>
</evidence>